<evidence type="ECO:0000256" key="5">
    <source>
        <dbReference type="ARBA" id="ARBA00022833"/>
    </source>
</evidence>
<reference evidence="7" key="1">
    <citation type="submission" date="2020-08" db="EMBL/GenBank/DDBJ databases">
        <title>Whole genome shotgun sequence of Polymorphospora rubra NBRC 101157.</title>
        <authorList>
            <person name="Komaki H."/>
            <person name="Tamura T."/>
        </authorList>
    </citation>
    <scope>NUCLEOTIDE SEQUENCE</scope>
    <source>
        <strain evidence="7">NBRC 101157</strain>
    </source>
</reference>
<accession>A0A810MZF7</accession>
<name>A0A810MZF7_9ACTN</name>
<comment type="cofactor">
    <cofactor evidence="1">
        <name>Zn(2+)</name>
        <dbReference type="ChEBI" id="CHEBI:29105"/>
    </cofactor>
</comment>
<dbReference type="PANTHER" id="PTHR43114">
    <property type="entry name" value="ADENINE DEAMINASE"/>
    <property type="match status" value="1"/>
</dbReference>
<organism evidence="7 8">
    <name type="scientific">Polymorphospora rubra</name>
    <dbReference type="NCBI Taxonomy" id="338584"/>
    <lineage>
        <taxon>Bacteria</taxon>
        <taxon>Bacillati</taxon>
        <taxon>Actinomycetota</taxon>
        <taxon>Actinomycetes</taxon>
        <taxon>Micromonosporales</taxon>
        <taxon>Micromonosporaceae</taxon>
        <taxon>Polymorphospora</taxon>
    </lineage>
</organism>
<dbReference type="Pfam" id="PF00962">
    <property type="entry name" value="A_deaminase"/>
    <property type="match status" value="1"/>
</dbReference>
<dbReference type="RefSeq" id="WP_212826945.1">
    <property type="nucleotide sequence ID" value="NZ_AP023359.1"/>
</dbReference>
<feature type="domain" description="Adenosine deaminase" evidence="6">
    <location>
        <begin position="18"/>
        <end position="336"/>
    </location>
</feature>
<evidence type="ECO:0000256" key="2">
    <source>
        <dbReference type="ARBA" id="ARBA00006676"/>
    </source>
</evidence>
<gene>
    <name evidence="7" type="ORF">Prubr_37020</name>
</gene>
<dbReference type="InterPro" id="IPR006330">
    <property type="entry name" value="Ado/ade_deaminase"/>
</dbReference>
<keyword evidence="8" id="KW-1185">Reference proteome</keyword>
<evidence type="ECO:0000313" key="8">
    <source>
        <dbReference type="Proteomes" id="UP000680866"/>
    </source>
</evidence>
<evidence type="ECO:0000313" key="7">
    <source>
        <dbReference type="EMBL" id="BCJ66681.1"/>
    </source>
</evidence>
<dbReference type="GO" id="GO:0046872">
    <property type="term" value="F:metal ion binding"/>
    <property type="evidence" value="ECO:0007669"/>
    <property type="project" value="UniProtKB-KW"/>
</dbReference>
<dbReference type="EMBL" id="AP023359">
    <property type="protein sequence ID" value="BCJ66681.1"/>
    <property type="molecule type" value="Genomic_DNA"/>
</dbReference>
<evidence type="ECO:0000256" key="3">
    <source>
        <dbReference type="ARBA" id="ARBA00022723"/>
    </source>
</evidence>
<dbReference type="GO" id="GO:0019239">
    <property type="term" value="F:deaminase activity"/>
    <property type="evidence" value="ECO:0007669"/>
    <property type="project" value="InterPro"/>
</dbReference>
<dbReference type="PANTHER" id="PTHR43114:SF6">
    <property type="entry name" value="ADENINE DEAMINASE"/>
    <property type="match status" value="1"/>
</dbReference>
<protein>
    <submittedName>
        <fullName evidence="7">Adenosine deaminase</fullName>
    </submittedName>
</protein>
<dbReference type="GO" id="GO:0016814">
    <property type="term" value="F:hydrolase activity, acting on carbon-nitrogen (but not peptide) bonds, in cyclic amidines"/>
    <property type="evidence" value="ECO:0007669"/>
    <property type="project" value="UniProtKB-ARBA"/>
</dbReference>
<dbReference type="SUPFAM" id="SSF51556">
    <property type="entry name" value="Metallo-dependent hydrolases"/>
    <property type="match status" value="1"/>
</dbReference>
<evidence type="ECO:0000256" key="1">
    <source>
        <dbReference type="ARBA" id="ARBA00001947"/>
    </source>
</evidence>
<dbReference type="Proteomes" id="UP000680866">
    <property type="component" value="Chromosome"/>
</dbReference>
<proteinExistence type="inferred from homology"/>
<dbReference type="Gene3D" id="3.20.20.140">
    <property type="entry name" value="Metal-dependent hydrolases"/>
    <property type="match status" value="1"/>
</dbReference>
<dbReference type="AlphaFoldDB" id="A0A810MZF7"/>
<sequence length="350" mass="38476">MSSSLCDADLSAVVAAMPKVELHVHVEGSMRPETFLRLVRKHRLDLGVSTEREVRELFRFRDFAHFLDLYERCTAAIREPDDIALITYELGLRAHGQNVRHLEATYSPGPRYRGRGIPYDEQLDALSRAAERVLADTGVRMRFVLDHVRGEPLDECLEVAAMCVAGARTGDVVGLGLGGFEPGRPASLFAEAIRYATGNGVAFVPHAGEAVGPEGIRDCLAFDPARIGHGIRAVEDPDLLAVLRDRRIPLEVCPTSNLRTGTVRDLRDHPLRRLWEAGVPVTVNTDDPSMFHTDLTDEHRLAVTHFGFGVAELAAMTLAGADSVLSPEPDRQDLGRRLRAEFAALGINVH</sequence>
<dbReference type="NCBIfam" id="TIGR01430">
    <property type="entry name" value="aden_deam"/>
    <property type="match status" value="1"/>
</dbReference>
<keyword evidence="4" id="KW-0378">Hydrolase</keyword>
<dbReference type="InterPro" id="IPR032466">
    <property type="entry name" value="Metal_Hydrolase"/>
</dbReference>
<dbReference type="KEGG" id="pry:Prubr_37020"/>
<evidence type="ECO:0000256" key="4">
    <source>
        <dbReference type="ARBA" id="ARBA00022801"/>
    </source>
</evidence>
<dbReference type="InterPro" id="IPR001365">
    <property type="entry name" value="A_deaminase_dom"/>
</dbReference>
<keyword evidence="3" id="KW-0479">Metal-binding</keyword>
<evidence type="ECO:0000259" key="6">
    <source>
        <dbReference type="Pfam" id="PF00962"/>
    </source>
</evidence>
<keyword evidence="5" id="KW-0862">Zinc</keyword>
<comment type="similarity">
    <text evidence="2">Belongs to the metallo-dependent hydrolases superfamily. Adenosine and AMP deaminases family.</text>
</comment>